<reference evidence="5" key="1">
    <citation type="journal article" date="2019" name="Int. J. Syst. Evol. Microbiol.">
        <title>The Global Catalogue of Microorganisms (GCM) 10K type strain sequencing project: providing services to taxonomists for standard genome sequencing and annotation.</title>
        <authorList>
            <consortium name="The Broad Institute Genomics Platform"/>
            <consortium name="The Broad Institute Genome Sequencing Center for Infectious Disease"/>
            <person name="Wu L."/>
            <person name="Ma J."/>
        </authorList>
    </citation>
    <scope>NUCLEOTIDE SEQUENCE [LARGE SCALE GENOMIC DNA]</scope>
    <source>
        <strain evidence="5">JCM 9377</strain>
    </source>
</reference>
<evidence type="ECO:0000256" key="1">
    <source>
        <dbReference type="SAM" id="MobiDB-lite"/>
    </source>
</evidence>
<keyword evidence="5" id="KW-1185">Reference proteome</keyword>
<evidence type="ECO:0000313" key="4">
    <source>
        <dbReference type="EMBL" id="GAA3196922.1"/>
    </source>
</evidence>
<proteinExistence type="predicted"/>
<feature type="chain" id="PRO_5046377041" description="PBP domain-containing protein" evidence="3">
    <location>
        <begin position="26"/>
        <end position="743"/>
    </location>
</feature>
<feature type="transmembrane region" description="Helical" evidence="2">
    <location>
        <begin position="684"/>
        <end position="707"/>
    </location>
</feature>
<dbReference type="SUPFAM" id="SSF53850">
    <property type="entry name" value="Periplasmic binding protein-like II"/>
    <property type="match status" value="1"/>
</dbReference>
<dbReference type="PANTHER" id="PTHR42996:SF1">
    <property type="entry name" value="PHOSPHATE-BINDING PROTEIN PSTS"/>
    <property type="match status" value="1"/>
</dbReference>
<keyword evidence="2" id="KW-1133">Transmembrane helix</keyword>
<dbReference type="RefSeq" id="WP_344822184.1">
    <property type="nucleotide sequence ID" value="NZ_BAAAUV010000002.1"/>
</dbReference>
<dbReference type="Proteomes" id="UP001501237">
    <property type="component" value="Unassembled WGS sequence"/>
</dbReference>
<name>A0ABP6Q1R2_9ACTN</name>
<gene>
    <name evidence="4" type="ORF">GCM10010468_07790</name>
</gene>
<keyword evidence="2" id="KW-0472">Membrane</keyword>
<feature type="region of interest" description="Disordered" evidence="1">
    <location>
        <begin position="27"/>
        <end position="76"/>
    </location>
</feature>
<evidence type="ECO:0000313" key="5">
    <source>
        <dbReference type="Proteomes" id="UP001501237"/>
    </source>
</evidence>
<keyword evidence="3" id="KW-0732">Signal</keyword>
<feature type="compositionally biased region" description="Low complexity" evidence="1">
    <location>
        <begin position="27"/>
        <end position="48"/>
    </location>
</feature>
<feature type="signal peptide" evidence="3">
    <location>
        <begin position="1"/>
        <end position="25"/>
    </location>
</feature>
<protein>
    <recommendedName>
        <fullName evidence="6">PBP domain-containing protein</fullName>
    </recommendedName>
</protein>
<organism evidence="4 5">
    <name type="scientific">Actinocorallia longicatena</name>
    <dbReference type="NCBI Taxonomy" id="111803"/>
    <lineage>
        <taxon>Bacteria</taxon>
        <taxon>Bacillati</taxon>
        <taxon>Actinomycetota</taxon>
        <taxon>Actinomycetes</taxon>
        <taxon>Streptosporangiales</taxon>
        <taxon>Thermomonosporaceae</taxon>
        <taxon>Actinocorallia</taxon>
    </lineage>
</organism>
<feature type="compositionally biased region" description="Pro residues" evidence="1">
    <location>
        <begin position="644"/>
        <end position="657"/>
    </location>
</feature>
<sequence length="743" mass="78176">MRVLPAALAALAVAAALTCATTASADTTPTGAPAPAPSATLPTAAPTTPATPGPTPTGGATPTAPPGRPGNTKGKVTLDQSANLVNQVIRVSWSAFEPSSDGFLSDSTTHVVRVYQCRTKDPKAVSECYGSGKYTYESQAKGGTVLPDGPTNAITSITQPNGRGFADIEVRTLRESASLGCKGVRDCSVVVIPNDGDPARPELENQLATQANMDSDWAWANRIVVPISFSPSAAACALEDADFRISGSAPSRRLIEQWQPGLCTSKKPVDVDYTSLGESQARSGFQQKGTDVALTTRPDDAVPVRPFGYAPIGISGIAIAYRIDDIDTGKMITNLKLTPRLVAKLLTQSYGMSATCTVGVKDCNRAVKGNPQDIFQDPEFLKLNGEDHSWPSSGWPTVVSGDNDLAYELTRWLGEDPQTRQYLAGGAAPGGMRINKYYKGIRYPAGNFEIRDPDKRFAHGFIPVLGLSEVARFLVTNRDNSENYVKDQYGNYVKTAPYAVGNRGLIAIVSTADAAALRFPTAKIKNAAGKFVAPSDASMTAMLRHLKKNKDGVTQSPDYTARDAKAYPLTGVHYAQVPTSGIEPVKARKIADFLAHVAGKGQKQGVSPGTRPVGYVALTPAMRQQTRKAAKDVLAQKGKLPATATPPPPATPGPDDPGPVTLPTIPGALPAPMGGRLSADAASLLGWLLPALLALGVAAGLIGPGLYGAGRFGLKAPPLRRPVIVPGAWKPAAFRNKSGKRRK</sequence>
<dbReference type="Gene3D" id="3.40.190.10">
    <property type="entry name" value="Periplasmic binding protein-like II"/>
    <property type="match status" value="4"/>
</dbReference>
<evidence type="ECO:0008006" key="6">
    <source>
        <dbReference type="Google" id="ProtNLM"/>
    </source>
</evidence>
<evidence type="ECO:0000256" key="2">
    <source>
        <dbReference type="SAM" id="Phobius"/>
    </source>
</evidence>
<dbReference type="InterPro" id="IPR050962">
    <property type="entry name" value="Phosphate-bind_PstS"/>
</dbReference>
<dbReference type="EMBL" id="BAAAUV010000002">
    <property type="protein sequence ID" value="GAA3196922.1"/>
    <property type="molecule type" value="Genomic_DNA"/>
</dbReference>
<dbReference type="PANTHER" id="PTHR42996">
    <property type="entry name" value="PHOSPHATE-BINDING PROTEIN PSTS"/>
    <property type="match status" value="1"/>
</dbReference>
<comment type="caution">
    <text evidence="4">The sequence shown here is derived from an EMBL/GenBank/DDBJ whole genome shotgun (WGS) entry which is preliminary data.</text>
</comment>
<accession>A0ABP6Q1R2</accession>
<feature type="region of interest" description="Disordered" evidence="1">
    <location>
        <begin position="626"/>
        <end position="666"/>
    </location>
</feature>
<evidence type="ECO:0000256" key="3">
    <source>
        <dbReference type="SAM" id="SignalP"/>
    </source>
</evidence>
<keyword evidence="2" id="KW-0812">Transmembrane</keyword>